<evidence type="ECO:0000259" key="6">
    <source>
        <dbReference type="Pfam" id="PF08244"/>
    </source>
</evidence>
<dbReference type="InterPro" id="IPR001362">
    <property type="entry name" value="Glyco_hydro_32"/>
</dbReference>
<evidence type="ECO:0000256" key="4">
    <source>
        <dbReference type="RuleBase" id="RU362110"/>
    </source>
</evidence>
<dbReference type="Pfam" id="PF08244">
    <property type="entry name" value="Glyco_hydro_32C"/>
    <property type="match status" value="1"/>
</dbReference>
<dbReference type="Proteomes" id="UP001163823">
    <property type="component" value="Chromosome 8"/>
</dbReference>
<evidence type="ECO:0000313" key="8">
    <source>
        <dbReference type="Proteomes" id="UP001163823"/>
    </source>
</evidence>
<evidence type="ECO:0000256" key="2">
    <source>
        <dbReference type="ARBA" id="ARBA00022801"/>
    </source>
</evidence>
<feature type="domain" description="Glycosyl hydrolase family 32 C-terminal" evidence="6">
    <location>
        <begin position="212"/>
        <end position="387"/>
    </location>
</feature>
<dbReference type="Gene3D" id="2.115.10.20">
    <property type="entry name" value="Glycosyl hydrolase domain, family 43"/>
    <property type="match status" value="2"/>
</dbReference>
<keyword evidence="8" id="KW-1185">Reference proteome</keyword>
<dbReference type="EMBL" id="JARAOO010000008">
    <property type="protein sequence ID" value="KAJ7958368.1"/>
    <property type="molecule type" value="Genomic_DNA"/>
</dbReference>
<dbReference type="Pfam" id="PF00251">
    <property type="entry name" value="Glyco_hydro_32N"/>
    <property type="match status" value="2"/>
</dbReference>
<keyword evidence="2 4" id="KW-0378">Hydrolase</keyword>
<comment type="similarity">
    <text evidence="1 4">Belongs to the glycosyl hydrolase 32 family.</text>
</comment>
<dbReference type="GO" id="GO:0005975">
    <property type="term" value="P:carbohydrate metabolic process"/>
    <property type="evidence" value="ECO:0007669"/>
    <property type="project" value="InterPro"/>
</dbReference>
<dbReference type="InterPro" id="IPR023296">
    <property type="entry name" value="Glyco_hydro_beta-prop_sf"/>
</dbReference>
<sequence length="405" mass="46099">MYDNGVYHLFYQYNPYGAVFGDSMIWAHSVSYDLINWIHLNQAIEPSEPFDINSCWSDFYPVFINSTNGVDTSVHNPSVKYALKASFKINWHDCYVLGTYDPEKENFAPDNDFTGTNSDLRFDYGKFYASKTFFDPAKNRRILWAWVNESDSTEDDIEKGWAGLQVIWFDVWKSKPLQANFNGSRNCGLLEFSAFQNMELANPWATIITRNSEVDQFLKFPGITASQADVEVSFELPELESAELIDPTRIDPQLICSEENASRHGMIGPFGLLVLASKNLEEQTAIFFRIFKGHNKYIGLICSDQSRTSLRNELDKTTYGAFFDIDSSHLRTISLRSLIDHSIVESFGEEGRIVITSSPLLAIEKEAHLYAFNNGTLRVGISKLNAWCMKKSQFDHEGSLNRCSA</sequence>
<gene>
    <name evidence="7" type="ORF">O6P43_019107</name>
</gene>
<feature type="domain" description="Glycosyl hydrolase family 32 N-terminal" evidence="5">
    <location>
        <begin position="76"/>
        <end position="168"/>
    </location>
</feature>
<accession>A0AAD7LHW5</accession>
<keyword evidence="3 4" id="KW-0326">Glycosidase</keyword>
<organism evidence="7 8">
    <name type="scientific">Quillaja saponaria</name>
    <name type="common">Soap bark tree</name>
    <dbReference type="NCBI Taxonomy" id="32244"/>
    <lineage>
        <taxon>Eukaryota</taxon>
        <taxon>Viridiplantae</taxon>
        <taxon>Streptophyta</taxon>
        <taxon>Embryophyta</taxon>
        <taxon>Tracheophyta</taxon>
        <taxon>Spermatophyta</taxon>
        <taxon>Magnoliopsida</taxon>
        <taxon>eudicotyledons</taxon>
        <taxon>Gunneridae</taxon>
        <taxon>Pentapetalae</taxon>
        <taxon>rosids</taxon>
        <taxon>fabids</taxon>
        <taxon>Fabales</taxon>
        <taxon>Quillajaceae</taxon>
        <taxon>Quillaja</taxon>
    </lineage>
</organism>
<dbReference type="SUPFAM" id="SSF49899">
    <property type="entry name" value="Concanavalin A-like lectins/glucanases"/>
    <property type="match status" value="1"/>
</dbReference>
<dbReference type="InterPro" id="IPR013148">
    <property type="entry name" value="Glyco_hydro_32_N"/>
</dbReference>
<evidence type="ECO:0000256" key="1">
    <source>
        <dbReference type="ARBA" id="ARBA00009902"/>
    </source>
</evidence>
<dbReference type="GO" id="GO:0004553">
    <property type="term" value="F:hydrolase activity, hydrolyzing O-glycosyl compounds"/>
    <property type="evidence" value="ECO:0007669"/>
    <property type="project" value="InterPro"/>
</dbReference>
<dbReference type="InterPro" id="IPR013189">
    <property type="entry name" value="Glyco_hydro_32_C"/>
</dbReference>
<dbReference type="KEGG" id="qsa:O6P43_019107"/>
<reference evidence="7" key="1">
    <citation type="journal article" date="2023" name="Science">
        <title>Elucidation of the pathway for biosynthesis of saponin adjuvants from the soapbark tree.</title>
        <authorList>
            <person name="Reed J."/>
            <person name="Orme A."/>
            <person name="El-Demerdash A."/>
            <person name="Owen C."/>
            <person name="Martin L.B.B."/>
            <person name="Misra R.C."/>
            <person name="Kikuchi S."/>
            <person name="Rejzek M."/>
            <person name="Martin A.C."/>
            <person name="Harkess A."/>
            <person name="Leebens-Mack J."/>
            <person name="Louveau T."/>
            <person name="Stephenson M.J."/>
            <person name="Osbourn A."/>
        </authorList>
    </citation>
    <scope>NUCLEOTIDE SEQUENCE</scope>
    <source>
        <strain evidence="7">S10</strain>
    </source>
</reference>
<feature type="domain" description="Glycosyl hydrolase family 32 N-terminal" evidence="5">
    <location>
        <begin position="1"/>
        <end position="57"/>
    </location>
</feature>
<dbReference type="Gene3D" id="2.60.120.560">
    <property type="entry name" value="Exo-inulinase, domain 1"/>
    <property type="match status" value="1"/>
</dbReference>
<evidence type="ECO:0000313" key="7">
    <source>
        <dbReference type="EMBL" id="KAJ7958368.1"/>
    </source>
</evidence>
<name>A0AAD7LHW5_QUISA</name>
<dbReference type="SMART" id="SM00640">
    <property type="entry name" value="Glyco_32"/>
    <property type="match status" value="1"/>
</dbReference>
<evidence type="ECO:0000256" key="3">
    <source>
        <dbReference type="ARBA" id="ARBA00023295"/>
    </source>
</evidence>
<dbReference type="InterPro" id="IPR050551">
    <property type="entry name" value="Fructan_Metab_Enzymes"/>
</dbReference>
<dbReference type="SUPFAM" id="SSF75005">
    <property type="entry name" value="Arabinanase/levansucrase/invertase"/>
    <property type="match status" value="1"/>
</dbReference>
<dbReference type="PANTHER" id="PTHR31953">
    <property type="entry name" value="BETA-FRUCTOFURANOSIDASE, INSOLUBLE ISOENZYME CWINV1-RELATED"/>
    <property type="match status" value="1"/>
</dbReference>
<evidence type="ECO:0000259" key="5">
    <source>
        <dbReference type="Pfam" id="PF00251"/>
    </source>
</evidence>
<protein>
    <submittedName>
        <fullName evidence="7">Beta-fructofuranosidase, insoluble isoenzyme like</fullName>
    </submittedName>
</protein>
<dbReference type="InterPro" id="IPR013320">
    <property type="entry name" value="ConA-like_dom_sf"/>
</dbReference>
<proteinExistence type="inferred from homology"/>
<comment type="caution">
    <text evidence="7">The sequence shown here is derived from an EMBL/GenBank/DDBJ whole genome shotgun (WGS) entry which is preliminary data.</text>
</comment>
<dbReference type="AlphaFoldDB" id="A0AAD7LHW5"/>